<evidence type="ECO:0000256" key="2">
    <source>
        <dbReference type="ARBA" id="ARBA00010741"/>
    </source>
</evidence>
<dbReference type="EMBL" id="MU864501">
    <property type="protein sequence ID" value="KAK4184176.1"/>
    <property type="molecule type" value="Genomic_DNA"/>
</dbReference>
<dbReference type="InterPro" id="IPR024629">
    <property type="entry name" value="Ribosomal_mL67"/>
</dbReference>
<dbReference type="PANTHER" id="PTHR28184">
    <property type="entry name" value="MITOCHONDRIAL HOMOLOGOUS RECOMBINATION PROTEIN 1"/>
    <property type="match status" value="1"/>
</dbReference>
<dbReference type="Pfam" id="PF12829">
    <property type="entry name" value="Mhr1"/>
    <property type="match status" value="1"/>
</dbReference>
<keyword evidence="5" id="KW-0496">Mitochondrion</keyword>
<sequence length="290" mass="33294">MAKFKKGRGYLGEQKDPQPEGHGERIWIFSHIMEGHVVWSFTPDMRVNKAFRQFPYTGKKNVPAKLRKDYWRPMAILEFPKGLGDVGRSVYHKCRELKKRHELEWEDESLLNMTKRQRGRELNDQKANTVADIAYVLAGNGKGNKVPVTKVVKEEIPLQGKKSQSTAATAPVEGEEGEGEKKEVVVRTKTVEKVVEELDAEGKKKLHEVTVYWANEQDRYYAESWSKNVSHVVGLPERVYTKREDPKKKKLRIEGERKAWAERNQKGIEGKVEEVAQKVVEKVAEDKVAA</sequence>
<name>A0AAN7AD39_9PEZI</name>
<gene>
    <name evidence="10" type="ORF">QBC35DRAFT_506453</name>
</gene>
<dbReference type="PANTHER" id="PTHR28184:SF1">
    <property type="entry name" value="LARGE RIBOSOMAL SUBUNIT PROTEIN ML67"/>
    <property type="match status" value="1"/>
</dbReference>
<keyword evidence="11" id="KW-1185">Reference proteome</keyword>
<reference evidence="10" key="2">
    <citation type="submission" date="2023-05" db="EMBL/GenBank/DDBJ databases">
        <authorList>
            <consortium name="Lawrence Berkeley National Laboratory"/>
            <person name="Steindorff A."/>
            <person name="Hensen N."/>
            <person name="Bonometti L."/>
            <person name="Westerberg I."/>
            <person name="Brannstrom I.O."/>
            <person name="Guillou S."/>
            <person name="Cros-Aarteil S."/>
            <person name="Calhoun S."/>
            <person name="Haridas S."/>
            <person name="Kuo A."/>
            <person name="Mondo S."/>
            <person name="Pangilinan J."/>
            <person name="Riley R."/>
            <person name="Labutti K."/>
            <person name="Andreopoulos B."/>
            <person name="Lipzen A."/>
            <person name="Chen C."/>
            <person name="Yanf M."/>
            <person name="Daum C."/>
            <person name="Ng V."/>
            <person name="Clum A."/>
            <person name="Ohm R."/>
            <person name="Martin F."/>
            <person name="Silar P."/>
            <person name="Natvig D."/>
            <person name="Lalanne C."/>
            <person name="Gautier V."/>
            <person name="Ament-Velasquez S.L."/>
            <person name="Kruys A."/>
            <person name="Hutchinson M.I."/>
            <person name="Powell A.J."/>
            <person name="Barry K."/>
            <person name="Miller A.N."/>
            <person name="Grigoriev I.V."/>
            <person name="Debuchy R."/>
            <person name="Gladieux P."/>
            <person name="Thoren M.H."/>
            <person name="Johannesson H."/>
        </authorList>
    </citation>
    <scope>NUCLEOTIDE SEQUENCE</scope>
    <source>
        <strain evidence="10">PSN309</strain>
    </source>
</reference>
<keyword evidence="3" id="KW-0689">Ribosomal protein</keyword>
<reference evidence="10" key="1">
    <citation type="journal article" date="2023" name="Mol. Phylogenet. Evol.">
        <title>Genome-scale phylogeny and comparative genomics of the fungal order Sordariales.</title>
        <authorList>
            <person name="Hensen N."/>
            <person name="Bonometti L."/>
            <person name="Westerberg I."/>
            <person name="Brannstrom I.O."/>
            <person name="Guillou S."/>
            <person name="Cros-Aarteil S."/>
            <person name="Calhoun S."/>
            <person name="Haridas S."/>
            <person name="Kuo A."/>
            <person name="Mondo S."/>
            <person name="Pangilinan J."/>
            <person name="Riley R."/>
            <person name="LaButti K."/>
            <person name="Andreopoulos B."/>
            <person name="Lipzen A."/>
            <person name="Chen C."/>
            <person name="Yan M."/>
            <person name="Daum C."/>
            <person name="Ng V."/>
            <person name="Clum A."/>
            <person name="Steindorff A."/>
            <person name="Ohm R.A."/>
            <person name="Martin F."/>
            <person name="Silar P."/>
            <person name="Natvig D.O."/>
            <person name="Lalanne C."/>
            <person name="Gautier V."/>
            <person name="Ament-Velasquez S.L."/>
            <person name="Kruys A."/>
            <person name="Hutchinson M.I."/>
            <person name="Powell A.J."/>
            <person name="Barry K."/>
            <person name="Miller A.N."/>
            <person name="Grigoriev I.V."/>
            <person name="Debuchy R."/>
            <person name="Gladieux P."/>
            <person name="Hiltunen Thoren M."/>
            <person name="Johannesson H."/>
        </authorList>
    </citation>
    <scope>NUCLEOTIDE SEQUENCE</scope>
    <source>
        <strain evidence="10">PSN309</strain>
    </source>
</reference>
<feature type="region of interest" description="Disordered" evidence="9">
    <location>
        <begin position="159"/>
        <end position="183"/>
    </location>
</feature>
<dbReference type="AlphaFoldDB" id="A0AAN7AD39"/>
<dbReference type="Proteomes" id="UP001302126">
    <property type="component" value="Unassembled WGS sequence"/>
</dbReference>
<comment type="subcellular location">
    <subcellularLocation>
        <location evidence="1">Mitochondrion</location>
    </subcellularLocation>
</comment>
<evidence type="ECO:0000313" key="10">
    <source>
        <dbReference type="EMBL" id="KAK4184176.1"/>
    </source>
</evidence>
<dbReference type="GO" id="GO:0005739">
    <property type="term" value="C:mitochondrion"/>
    <property type="evidence" value="ECO:0007669"/>
    <property type="project" value="UniProtKB-SubCell"/>
</dbReference>
<dbReference type="GO" id="GO:0000150">
    <property type="term" value="F:DNA strand exchange activity"/>
    <property type="evidence" value="ECO:0007669"/>
    <property type="project" value="InterPro"/>
</dbReference>
<evidence type="ECO:0000256" key="8">
    <source>
        <dbReference type="ARBA" id="ARBA00035185"/>
    </source>
</evidence>
<comment type="caution">
    <text evidence="10">The sequence shown here is derived from an EMBL/GenBank/DDBJ whole genome shotgun (WGS) entry which is preliminary data.</text>
</comment>
<keyword evidence="4" id="KW-0805">Transcription regulation</keyword>
<evidence type="ECO:0000256" key="3">
    <source>
        <dbReference type="ARBA" id="ARBA00022980"/>
    </source>
</evidence>
<evidence type="ECO:0000256" key="1">
    <source>
        <dbReference type="ARBA" id="ARBA00004173"/>
    </source>
</evidence>
<keyword evidence="7" id="KW-0687">Ribonucleoprotein</keyword>
<dbReference type="GO" id="GO:0003697">
    <property type="term" value="F:single-stranded DNA binding"/>
    <property type="evidence" value="ECO:0007669"/>
    <property type="project" value="InterPro"/>
</dbReference>
<evidence type="ECO:0000256" key="5">
    <source>
        <dbReference type="ARBA" id="ARBA00023128"/>
    </source>
</evidence>
<organism evidence="10 11">
    <name type="scientific">Podospora australis</name>
    <dbReference type="NCBI Taxonomy" id="1536484"/>
    <lineage>
        <taxon>Eukaryota</taxon>
        <taxon>Fungi</taxon>
        <taxon>Dikarya</taxon>
        <taxon>Ascomycota</taxon>
        <taxon>Pezizomycotina</taxon>
        <taxon>Sordariomycetes</taxon>
        <taxon>Sordariomycetidae</taxon>
        <taxon>Sordariales</taxon>
        <taxon>Podosporaceae</taxon>
        <taxon>Podospora</taxon>
    </lineage>
</organism>
<proteinExistence type="inferred from homology"/>
<feature type="region of interest" description="Disordered" evidence="9">
    <location>
        <begin position="1"/>
        <end position="21"/>
    </location>
</feature>
<keyword evidence="6" id="KW-0804">Transcription</keyword>
<evidence type="ECO:0000256" key="7">
    <source>
        <dbReference type="ARBA" id="ARBA00023274"/>
    </source>
</evidence>
<evidence type="ECO:0000256" key="6">
    <source>
        <dbReference type="ARBA" id="ARBA00023163"/>
    </source>
</evidence>
<protein>
    <recommendedName>
        <fullName evidence="8">Large ribosomal subunit protein mL67</fullName>
    </recommendedName>
</protein>
<evidence type="ECO:0000313" key="11">
    <source>
        <dbReference type="Proteomes" id="UP001302126"/>
    </source>
</evidence>
<dbReference type="GO" id="GO:0005840">
    <property type="term" value="C:ribosome"/>
    <property type="evidence" value="ECO:0007669"/>
    <property type="project" value="UniProtKB-KW"/>
</dbReference>
<dbReference type="GO" id="GO:1990904">
    <property type="term" value="C:ribonucleoprotein complex"/>
    <property type="evidence" value="ECO:0007669"/>
    <property type="project" value="UniProtKB-KW"/>
</dbReference>
<comment type="similarity">
    <text evidence="2">Belongs to the mitochondrion-specific ribosomal protein mL67 family.</text>
</comment>
<evidence type="ECO:0000256" key="9">
    <source>
        <dbReference type="SAM" id="MobiDB-lite"/>
    </source>
</evidence>
<dbReference type="GO" id="GO:0003735">
    <property type="term" value="F:structural constituent of ribosome"/>
    <property type="evidence" value="ECO:0007669"/>
    <property type="project" value="TreeGrafter"/>
</dbReference>
<evidence type="ECO:0000256" key="4">
    <source>
        <dbReference type="ARBA" id="ARBA00023015"/>
    </source>
</evidence>
<accession>A0AAN7AD39</accession>